<comment type="caution">
    <text evidence="9">The sequence shown here is derived from an EMBL/GenBank/DDBJ whole genome shotgun (WGS) entry which is preliminary data.</text>
</comment>
<dbReference type="InterPro" id="IPR052053">
    <property type="entry name" value="IM_YidH-like"/>
</dbReference>
<reference evidence="9 10" key="1">
    <citation type="submission" date="2017-10" db="EMBL/GenBank/DDBJ databases">
        <title>Comparative genomics in systemic dimorphic fungi from Ajellomycetaceae.</title>
        <authorList>
            <person name="Munoz J.F."/>
            <person name="Mcewen J.G."/>
            <person name="Clay O.K."/>
            <person name="Cuomo C.A."/>
        </authorList>
    </citation>
    <scope>NUCLEOTIDE SEQUENCE [LARGE SCALE GENOMIC DNA]</scope>
    <source>
        <strain evidence="9 10">UAMH5409</strain>
    </source>
</reference>
<feature type="transmembrane region" description="Helical" evidence="7">
    <location>
        <begin position="285"/>
        <end position="305"/>
    </location>
</feature>
<dbReference type="AlphaFoldDB" id="A0A2B7XSF4"/>
<feature type="region of interest" description="Disordered" evidence="6">
    <location>
        <begin position="89"/>
        <end position="143"/>
    </location>
</feature>
<keyword evidence="3 7" id="KW-0812">Transmembrane</keyword>
<keyword evidence="10" id="KW-1185">Reference proteome</keyword>
<evidence type="ECO:0000256" key="5">
    <source>
        <dbReference type="ARBA" id="ARBA00023136"/>
    </source>
</evidence>
<dbReference type="InterPro" id="IPR003807">
    <property type="entry name" value="DUF202"/>
</dbReference>
<keyword evidence="4 7" id="KW-1133">Transmembrane helix</keyword>
<protein>
    <recommendedName>
        <fullName evidence="8">DUF202 domain-containing protein</fullName>
    </recommendedName>
</protein>
<feature type="transmembrane region" description="Helical" evidence="7">
    <location>
        <begin position="325"/>
        <end position="349"/>
    </location>
</feature>
<feature type="compositionally biased region" description="Low complexity" evidence="6">
    <location>
        <begin position="104"/>
        <end position="113"/>
    </location>
</feature>
<evidence type="ECO:0000313" key="9">
    <source>
        <dbReference type="EMBL" id="PGH11562.1"/>
    </source>
</evidence>
<feature type="compositionally biased region" description="Gly residues" evidence="6">
    <location>
        <begin position="127"/>
        <end position="143"/>
    </location>
</feature>
<feature type="compositionally biased region" description="Low complexity" evidence="6">
    <location>
        <begin position="28"/>
        <end position="44"/>
    </location>
</feature>
<evidence type="ECO:0000256" key="7">
    <source>
        <dbReference type="SAM" id="Phobius"/>
    </source>
</evidence>
<dbReference type="PANTHER" id="PTHR34187">
    <property type="entry name" value="FGR18P"/>
    <property type="match status" value="1"/>
</dbReference>
<sequence>MPDALAVPGQMTSTARSKHTTNSAYETSSSSDSRPSSSCSSGHSTLQGRQASILADTPPPNEDTPIASQRGGIRRNYQSTDNVIEDRAAGGSAGQRHGHHASTQQFAQQQQQQPRNKQTMHHHGNGHGDGVGARGTNSGRGEGGMTRWYKHTVEKYCSLELENKGSVARDHLALERTFLAWLRTSLAFASIGIAVTQLFRLNSTITDANAQLLLSASQQQLQTNTAAIPNPHHAPPPLPADLLNLPNFNFHTFHQSSNSPNPADPASLLAHIESSNRLRSLGKPLGATFISIAIVVLLIGFHRYFEGQYWVIRGKFPASRGSVAIVAFVAGSLMVSSLVVILTISPGALER</sequence>
<dbReference type="Pfam" id="PF02656">
    <property type="entry name" value="DUF202"/>
    <property type="match status" value="1"/>
</dbReference>
<evidence type="ECO:0000256" key="4">
    <source>
        <dbReference type="ARBA" id="ARBA00022989"/>
    </source>
</evidence>
<dbReference type="Proteomes" id="UP000223968">
    <property type="component" value="Unassembled WGS sequence"/>
</dbReference>
<feature type="domain" description="DUF202" evidence="8">
    <location>
        <begin position="169"/>
        <end position="305"/>
    </location>
</feature>
<evidence type="ECO:0000256" key="2">
    <source>
        <dbReference type="ARBA" id="ARBA00022475"/>
    </source>
</evidence>
<evidence type="ECO:0000259" key="8">
    <source>
        <dbReference type="Pfam" id="PF02656"/>
    </source>
</evidence>
<feature type="region of interest" description="Disordered" evidence="6">
    <location>
        <begin position="1"/>
        <end position="75"/>
    </location>
</feature>
<keyword evidence="5 7" id="KW-0472">Membrane</keyword>
<dbReference type="EMBL" id="PDNB01000071">
    <property type="protein sequence ID" value="PGH11562.1"/>
    <property type="molecule type" value="Genomic_DNA"/>
</dbReference>
<comment type="subcellular location">
    <subcellularLocation>
        <location evidence="1">Cell membrane</location>
        <topology evidence="1">Multi-pass membrane protein</topology>
    </subcellularLocation>
</comment>
<evidence type="ECO:0000256" key="3">
    <source>
        <dbReference type="ARBA" id="ARBA00022692"/>
    </source>
</evidence>
<feature type="compositionally biased region" description="Polar residues" evidence="6">
    <location>
        <begin position="10"/>
        <end position="27"/>
    </location>
</feature>
<dbReference type="OrthoDB" id="199599at2759"/>
<evidence type="ECO:0000256" key="1">
    <source>
        <dbReference type="ARBA" id="ARBA00004651"/>
    </source>
</evidence>
<organism evidence="9 10">
    <name type="scientific">Helicocarpus griseus UAMH5409</name>
    <dbReference type="NCBI Taxonomy" id="1447875"/>
    <lineage>
        <taxon>Eukaryota</taxon>
        <taxon>Fungi</taxon>
        <taxon>Dikarya</taxon>
        <taxon>Ascomycota</taxon>
        <taxon>Pezizomycotina</taxon>
        <taxon>Eurotiomycetes</taxon>
        <taxon>Eurotiomycetidae</taxon>
        <taxon>Onygenales</taxon>
        <taxon>Ajellomycetaceae</taxon>
        <taxon>Helicocarpus</taxon>
    </lineage>
</organism>
<gene>
    <name evidence="9" type="ORF">AJ79_04820</name>
</gene>
<accession>A0A2B7XSF4</accession>
<evidence type="ECO:0000256" key="6">
    <source>
        <dbReference type="SAM" id="MobiDB-lite"/>
    </source>
</evidence>
<dbReference type="GO" id="GO:0005886">
    <property type="term" value="C:plasma membrane"/>
    <property type="evidence" value="ECO:0007669"/>
    <property type="project" value="UniProtKB-SubCell"/>
</dbReference>
<keyword evidence="2" id="KW-1003">Cell membrane</keyword>
<dbReference type="PANTHER" id="PTHR34187:SF2">
    <property type="entry name" value="DUF202 DOMAIN-CONTAINING PROTEIN"/>
    <property type="match status" value="1"/>
</dbReference>
<evidence type="ECO:0000313" key="10">
    <source>
        <dbReference type="Proteomes" id="UP000223968"/>
    </source>
</evidence>
<name>A0A2B7XSF4_9EURO</name>
<proteinExistence type="predicted"/>